<dbReference type="InterPro" id="IPR018499">
    <property type="entry name" value="Tetraspanin/Peripherin"/>
</dbReference>
<evidence type="ECO:0000256" key="1">
    <source>
        <dbReference type="ARBA" id="ARBA00004141"/>
    </source>
</evidence>
<dbReference type="Gene3D" id="1.10.1450.10">
    <property type="entry name" value="Tetraspanin"/>
    <property type="match status" value="1"/>
</dbReference>
<dbReference type="PANTHER" id="PTHR19282:SF544">
    <property type="entry name" value="TETRASPANIN"/>
    <property type="match status" value="1"/>
</dbReference>
<keyword evidence="5 6" id="KW-0472">Membrane</keyword>
<dbReference type="EMBL" id="BMAT01013728">
    <property type="protein sequence ID" value="GFS18935.1"/>
    <property type="molecule type" value="Genomic_DNA"/>
</dbReference>
<accession>A0AAV4JAW1</accession>
<feature type="transmembrane region" description="Helical" evidence="6">
    <location>
        <begin position="167"/>
        <end position="189"/>
    </location>
</feature>
<dbReference type="Pfam" id="PF00335">
    <property type="entry name" value="Tetraspanin"/>
    <property type="match status" value="1"/>
</dbReference>
<gene>
    <name evidence="7" type="ORF">ElyMa_006860300</name>
</gene>
<proteinExistence type="inferred from homology"/>
<comment type="caution">
    <text evidence="7">The sequence shown here is derived from an EMBL/GenBank/DDBJ whole genome shotgun (WGS) entry which is preliminary data.</text>
</comment>
<evidence type="ECO:0000256" key="6">
    <source>
        <dbReference type="SAM" id="Phobius"/>
    </source>
</evidence>
<comment type="subcellular location">
    <subcellularLocation>
        <location evidence="1">Membrane</location>
        <topology evidence="1">Multi-pass membrane protein</topology>
    </subcellularLocation>
</comment>
<organism evidence="7 8">
    <name type="scientific">Elysia marginata</name>
    <dbReference type="NCBI Taxonomy" id="1093978"/>
    <lineage>
        <taxon>Eukaryota</taxon>
        <taxon>Metazoa</taxon>
        <taxon>Spiralia</taxon>
        <taxon>Lophotrochozoa</taxon>
        <taxon>Mollusca</taxon>
        <taxon>Gastropoda</taxon>
        <taxon>Heterobranchia</taxon>
        <taxon>Euthyneura</taxon>
        <taxon>Panpulmonata</taxon>
        <taxon>Sacoglossa</taxon>
        <taxon>Placobranchoidea</taxon>
        <taxon>Plakobranchidae</taxon>
        <taxon>Elysia</taxon>
    </lineage>
</organism>
<dbReference type="InterPro" id="IPR008952">
    <property type="entry name" value="Tetraspanin_EC2_sf"/>
</dbReference>
<feature type="transmembrane region" description="Helical" evidence="6">
    <location>
        <begin position="6"/>
        <end position="27"/>
    </location>
</feature>
<name>A0AAV4JAW1_9GAST</name>
<keyword evidence="8" id="KW-1185">Reference proteome</keyword>
<feature type="transmembrane region" description="Helical" evidence="6">
    <location>
        <begin position="96"/>
        <end position="112"/>
    </location>
</feature>
<protein>
    <submittedName>
        <fullName evidence="7">Tetraspanin</fullName>
    </submittedName>
</protein>
<feature type="transmembrane region" description="Helical" evidence="6">
    <location>
        <begin position="316"/>
        <end position="340"/>
    </location>
</feature>
<sequence>MVAVDISKFLMVLINVIFMVSFLFCHIKLAVIKLIVVVVVVAAVVVVVVVVVVAAGVVVVHVVVVVVVVAAAAAVVVVVVVAAAEALKRPSRRFKIFGLAALIVGVLFKIGWDEVRHAFADNSEKVDINLQYAGDTLAYSAIVFGSFIVIVSLAGCVGACWRVKCLLTVYAIIVILLLIAEIIVVALAVKMGSDGRDQIADGLRDSLKNYKENSTDSRSKAFSALFSSLKCCGVENYTTDFTTDTKEIFYPALARDLTKYPLVIPITCCRDVDYESNLDASYFDKHSACLKSPTNENAYTKGCLDEIYDEIESNKAAFIGVGVTIFVIEVLVVVMSFILCCREDD</sequence>
<keyword evidence="3 6" id="KW-0812">Transmembrane</keyword>
<dbReference type="PRINTS" id="PR00259">
    <property type="entry name" value="TMFOUR"/>
</dbReference>
<dbReference type="PANTHER" id="PTHR19282">
    <property type="entry name" value="TETRASPANIN"/>
    <property type="match status" value="1"/>
</dbReference>
<evidence type="ECO:0000313" key="7">
    <source>
        <dbReference type="EMBL" id="GFS18935.1"/>
    </source>
</evidence>
<dbReference type="PROSITE" id="PS00421">
    <property type="entry name" value="TM4_1"/>
    <property type="match status" value="1"/>
</dbReference>
<dbReference type="InterPro" id="IPR018503">
    <property type="entry name" value="Tetraspanin_CS"/>
</dbReference>
<reference evidence="7 8" key="1">
    <citation type="journal article" date="2021" name="Elife">
        <title>Chloroplast acquisition without the gene transfer in kleptoplastic sea slugs, Plakobranchus ocellatus.</title>
        <authorList>
            <person name="Maeda T."/>
            <person name="Takahashi S."/>
            <person name="Yoshida T."/>
            <person name="Shimamura S."/>
            <person name="Takaki Y."/>
            <person name="Nagai Y."/>
            <person name="Toyoda A."/>
            <person name="Suzuki Y."/>
            <person name="Arimoto A."/>
            <person name="Ishii H."/>
            <person name="Satoh N."/>
            <person name="Nishiyama T."/>
            <person name="Hasebe M."/>
            <person name="Maruyama T."/>
            <person name="Minagawa J."/>
            <person name="Obokata J."/>
            <person name="Shigenobu S."/>
        </authorList>
    </citation>
    <scope>NUCLEOTIDE SEQUENCE [LARGE SCALE GENOMIC DNA]</scope>
</reference>
<comment type="similarity">
    <text evidence="2">Belongs to the tetraspanin (TM4SF) family.</text>
</comment>
<dbReference type="GO" id="GO:0005886">
    <property type="term" value="C:plasma membrane"/>
    <property type="evidence" value="ECO:0007669"/>
    <property type="project" value="TreeGrafter"/>
</dbReference>
<evidence type="ECO:0000256" key="4">
    <source>
        <dbReference type="ARBA" id="ARBA00022989"/>
    </source>
</evidence>
<evidence type="ECO:0000313" key="8">
    <source>
        <dbReference type="Proteomes" id="UP000762676"/>
    </source>
</evidence>
<evidence type="ECO:0000256" key="3">
    <source>
        <dbReference type="ARBA" id="ARBA00022692"/>
    </source>
</evidence>
<evidence type="ECO:0000256" key="2">
    <source>
        <dbReference type="ARBA" id="ARBA00006840"/>
    </source>
</evidence>
<dbReference type="SUPFAM" id="SSF48652">
    <property type="entry name" value="Tetraspanin"/>
    <property type="match status" value="1"/>
</dbReference>
<dbReference type="AlphaFoldDB" id="A0AAV4JAW1"/>
<feature type="transmembrane region" description="Helical" evidence="6">
    <location>
        <begin position="62"/>
        <end position="84"/>
    </location>
</feature>
<keyword evidence="4 6" id="KW-1133">Transmembrane helix</keyword>
<feature type="transmembrane region" description="Helical" evidence="6">
    <location>
        <begin position="137"/>
        <end position="160"/>
    </location>
</feature>
<evidence type="ECO:0000256" key="5">
    <source>
        <dbReference type="ARBA" id="ARBA00023136"/>
    </source>
</evidence>
<feature type="transmembrane region" description="Helical" evidence="6">
    <location>
        <begin position="34"/>
        <end position="56"/>
    </location>
</feature>
<dbReference type="Proteomes" id="UP000762676">
    <property type="component" value="Unassembled WGS sequence"/>
</dbReference>